<dbReference type="EMBL" id="JABFTP020000042">
    <property type="protein sequence ID" value="KAL3271961.1"/>
    <property type="molecule type" value="Genomic_DNA"/>
</dbReference>
<dbReference type="AlphaFoldDB" id="A0ABD2N0X9"/>
<reference evidence="1 2" key="1">
    <citation type="journal article" date="2021" name="BMC Biol.">
        <title>Horizontally acquired antibacterial genes associated with adaptive radiation of ladybird beetles.</title>
        <authorList>
            <person name="Li H.S."/>
            <person name="Tang X.F."/>
            <person name="Huang Y.H."/>
            <person name="Xu Z.Y."/>
            <person name="Chen M.L."/>
            <person name="Du X.Y."/>
            <person name="Qiu B.Y."/>
            <person name="Chen P.T."/>
            <person name="Zhang W."/>
            <person name="Slipinski A."/>
            <person name="Escalona H.E."/>
            <person name="Waterhouse R.M."/>
            <person name="Zwick A."/>
            <person name="Pang H."/>
        </authorList>
    </citation>
    <scope>NUCLEOTIDE SEQUENCE [LARGE SCALE GENOMIC DNA]</scope>
    <source>
        <strain evidence="1">SYSU2018</strain>
    </source>
</reference>
<accession>A0ABD2N0X9</accession>
<protein>
    <submittedName>
        <fullName evidence="1">Uncharacterized protein</fullName>
    </submittedName>
</protein>
<keyword evidence="2" id="KW-1185">Reference proteome</keyword>
<organism evidence="1 2">
    <name type="scientific">Cryptolaemus montrouzieri</name>
    <dbReference type="NCBI Taxonomy" id="559131"/>
    <lineage>
        <taxon>Eukaryota</taxon>
        <taxon>Metazoa</taxon>
        <taxon>Ecdysozoa</taxon>
        <taxon>Arthropoda</taxon>
        <taxon>Hexapoda</taxon>
        <taxon>Insecta</taxon>
        <taxon>Pterygota</taxon>
        <taxon>Neoptera</taxon>
        <taxon>Endopterygota</taxon>
        <taxon>Coleoptera</taxon>
        <taxon>Polyphaga</taxon>
        <taxon>Cucujiformia</taxon>
        <taxon>Coccinelloidea</taxon>
        <taxon>Coccinellidae</taxon>
        <taxon>Scymninae</taxon>
        <taxon>Scymnini</taxon>
        <taxon>Cryptolaemus</taxon>
    </lineage>
</organism>
<dbReference type="Proteomes" id="UP001516400">
    <property type="component" value="Unassembled WGS sequence"/>
</dbReference>
<gene>
    <name evidence="1" type="ORF">HHI36_022430</name>
</gene>
<evidence type="ECO:0000313" key="2">
    <source>
        <dbReference type="Proteomes" id="UP001516400"/>
    </source>
</evidence>
<proteinExistence type="predicted"/>
<evidence type="ECO:0000313" key="1">
    <source>
        <dbReference type="EMBL" id="KAL3271961.1"/>
    </source>
</evidence>
<sequence>MDYFISDDEDDNNLCKILRMKIQLKKKNEEVTNKENFDINNLPVVIVPDNANVSGEVNGPDLSECYVMMVEAAVHSPVLPANVEPADIHYEQTSVIKHIIIEETNDIPLPIVSPLLLNDEVKHGDLSSGRKRCSKAADEELE</sequence>
<comment type="caution">
    <text evidence="1">The sequence shown here is derived from an EMBL/GenBank/DDBJ whole genome shotgun (WGS) entry which is preliminary data.</text>
</comment>
<name>A0ABD2N0X9_9CUCU</name>